<keyword evidence="4" id="KW-1185">Reference proteome</keyword>
<dbReference type="Proteomes" id="UP000244722">
    <property type="component" value="Unassembled WGS sequence"/>
</dbReference>
<proteinExistence type="predicted"/>
<organism evidence="3 4">
    <name type="scientific">Tuber borchii</name>
    <name type="common">White truffle</name>
    <dbReference type="NCBI Taxonomy" id="42251"/>
    <lineage>
        <taxon>Eukaryota</taxon>
        <taxon>Fungi</taxon>
        <taxon>Dikarya</taxon>
        <taxon>Ascomycota</taxon>
        <taxon>Pezizomycotina</taxon>
        <taxon>Pezizomycetes</taxon>
        <taxon>Pezizales</taxon>
        <taxon>Tuberaceae</taxon>
        <taxon>Tuber</taxon>
    </lineage>
</organism>
<name>A0A2T7A7E9_TUBBO</name>
<evidence type="ECO:0000313" key="3">
    <source>
        <dbReference type="EMBL" id="PUU83635.1"/>
    </source>
</evidence>
<dbReference type="EMBL" id="NESQ01000405">
    <property type="protein sequence ID" value="PUU73192.1"/>
    <property type="molecule type" value="Genomic_DNA"/>
</dbReference>
<protein>
    <submittedName>
        <fullName evidence="3">Uncharacterized protein</fullName>
    </submittedName>
</protein>
<evidence type="ECO:0000313" key="2">
    <source>
        <dbReference type="EMBL" id="PUU73192.1"/>
    </source>
</evidence>
<dbReference type="EMBL" id="NESQ01000009">
    <property type="protein sequence ID" value="PUU83635.1"/>
    <property type="molecule type" value="Genomic_DNA"/>
</dbReference>
<dbReference type="AlphaFoldDB" id="A0A2T7A7E9"/>
<accession>A0A2T7A7E9</accession>
<gene>
    <name evidence="3" type="ORF">B9Z19DRAFT_1118996</name>
    <name evidence="2" type="ORF">B9Z19DRAFT_1135706</name>
</gene>
<evidence type="ECO:0000256" key="1">
    <source>
        <dbReference type="SAM" id="MobiDB-lite"/>
    </source>
</evidence>
<feature type="region of interest" description="Disordered" evidence="1">
    <location>
        <begin position="53"/>
        <end position="78"/>
    </location>
</feature>
<sequence length="78" mass="8526">MSFYAIPSGYRQKVVTIRPFSIALQSLLTDSGSIRNAITKPSYHVVLHHPICPPPEGRHQTSISHGATESSEGGFPEH</sequence>
<evidence type="ECO:0000313" key="4">
    <source>
        <dbReference type="Proteomes" id="UP000244722"/>
    </source>
</evidence>
<reference evidence="3 4" key="1">
    <citation type="submission" date="2017-04" db="EMBL/GenBank/DDBJ databases">
        <title>Draft genome sequence of Tuber borchii Vittad., a whitish edible truffle.</title>
        <authorList>
            <consortium name="DOE Joint Genome Institute"/>
            <person name="Murat C."/>
            <person name="Kuo A."/>
            <person name="Barry K.W."/>
            <person name="Clum A."/>
            <person name="Dockter R.B."/>
            <person name="Fauchery L."/>
            <person name="Iotti M."/>
            <person name="Kohler A."/>
            <person name="Labutti K."/>
            <person name="Lindquist E.A."/>
            <person name="Lipzen A."/>
            <person name="Ohm R.A."/>
            <person name="Wang M."/>
            <person name="Grigoriev I.V."/>
            <person name="Zambonelli A."/>
            <person name="Martin F.M."/>
        </authorList>
    </citation>
    <scope>NUCLEOTIDE SEQUENCE [LARGE SCALE GENOMIC DNA]</scope>
    <source>
        <strain evidence="3 4">Tbo3840</strain>
    </source>
</reference>
<feature type="compositionally biased region" description="Polar residues" evidence="1">
    <location>
        <begin position="60"/>
        <end position="71"/>
    </location>
</feature>
<comment type="caution">
    <text evidence="3">The sequence shown here is derived from an EMBL/GenBank/DDBJ whole genome shotgun (WGS) entry which is preliminary data.</text>
</comment>